<dbReference type="Pfam" id="PF13185">
    <property type="entry name" value="GAF_2"/>
    <property type="match status" value="1"/>
</dbReference>
<dbReference type="Gene3D" id="3.30.565.10">
    <property type="entry name" value="Histidine kinase-like ATPase, C-terminal domain"/>
    <property type="match status" value="1"/>
</dbReference>
<evidence type="ECO:0000256" key="4">
    <source>
        <dbReference type="ARBA" id="ARBA00022723"/>
    </source>
</evidence>
<dbReference type="InterPro" id="IPR029016">
    <property type="entry name" value="GAF-like_dom_sf"/>
</dbReference>
<dbReference type="GO" id="GO:0005524">
    <property type="term" value="F:ATP binding"/>
    <property type="evidence" value="ECO:0007669"/>
    <property type="project" value="UniProtKB-KW"/>
</dbReference>
<gene>
    <name evidence="18" type="ORF">AQJ64_10965</name>
</gene>
<keyword evidence="19" id="KW-1185">Reference proteome</keyword>
<evidence type="ECO:0000256" key="10">
    <source>
        <dbReference type="ARBA" id="ARBA00022912"/>
    </source>
</evidence>
<dbReference type="Pfam" id="PF07228">
    <property type="entry name" value="SpoIIE"/>
    <property type="match status" value="1"/>
</dbReference>
<dbReference type="PANTHER" id="PTHR43156">
    <property type="entry name" value="STAGE II SPORULATION PROTEIN E-RELATED"/>
    <property type="match status" value="1"/>
</dbReference>
<name>A0A101T4X8_9ACTN</name>
<dbReference type="InterPro" id="IPR001932">
    <property type="entry name" value="PPM-type_phosphatase-like_dom"/>
</dbReference>
<keyword evidence="6" id="KW-0418">Kinase</keyword>
<dbReference type="GO" id="GO:0004722">
    <property type="term" value="F:protein serine/threonine phosphatase activity"/>
    <property type="evidence" value="ECO:0007669"/>
    <property type="project" value="UniProtKB-EC"/>
</dbReference>
<comment type="catalytic activity">
    <reaction evidence="12">
        <text>O-phospho-L-seryl-[protein] + H2O = L-seryl-[protein] + phosphate</text>
        <dbReference type="Rhea" id="RHEA:20629"/>
        <dbReference type="Rhea" id="RHEA-COMP:9863"/>
        <dbReference type="Rhea" id="RHEA-COMP:11604"/>
        <dbReference type="ChEBI" id="CHEBI:15377"/>
        <dbReference type="ChEBI" id="CHEBI:29999"/>
        <dbReference type="ChEBI" id="CHEBI:43474"/>
        <dbReference type="ChEBI" id="CHEBI:83421"/>
        <dbReference type="EC" id="3.1.3.16"/>
    </reaction>
</comment>
<evidence type="ECO:0000256" key="8">
    <source>
        <dbReference type="ARBA" id="ARBA00022840"/>
    </source>
</evidence>
<evidence type="ECO:0000256" key="9">
    <source>
        <dbReference type="ARBA" id="ARBA00022842"/>
    </source>
</evidence>
<keyword evidence="4" id="KW-0479">Metal-binding</keyword>
<evidence type="ECO:0000259" key="17">
    <source>
        <dbReference type="SMART" id="SM00331"/>
    </source>
</evidence>
<dbReference type="FunFam" id="3.60.40.10:FF:000005">
    <property type="entry name" value="Serine/threonine protein phosphatase"/>
    <property type="match status" value="1"/>
</dbReference>
<dbReference type="InterPro" id="IPR003018">
    <property type="entry name" value="GAF"/>
</dbReference>
<keyword evidence="7" id="KW-0378">Hydrolase</keyword>
<dbReference type="EMBL" id="LMWW01000012">
    <property type="protein sequence ID" value="KUN85761.1"/>
    <property type="molecule type" value="Genomic_DNA"/>
</dbReference>
<dbReference type="PANTHER" id="PTHR43156:SF2">
    <property type="entry name" value="STAGE II SPORULATION PROTEIN E"/>
    <property type="match status" value="1"/>
</dbReference>
<dbReference type="Proteomes" id="UP000052982">
    <property type="component" value="Unassembled WGS sequence"/>
</dbReference>
<dbReference type="EC" id="3.1.3.16" evidence="1"/>
<proteinExistence type="predicted"/>
<sequence length="683" mass="73246">MRLALRQATTCLGGLGSLLHRRDPGTGRLSLTASDGLPPASVAVWADLGEERDVAPVRAVRDGAFAWVPGDGLGIGAGGTAAVPLLGPGGPVGVLSVLTAGPGEPDATQRSFLRTVAAWTGAHLVNAPGGPVGSERTVRMNELTVALAEAVTSQDVVRTVARYVVPPFGADGLLVDVIESGRVHVVDSTGYPDSFIRLLNGMPYAEHPVITDMLRTHTALFFESPEEFLRPYPFGRTLLEASPMKAWAFLPMVASGRNIGGLTLSFHRPRSFSDEDRTLLTTLSGLVGQALERARLYDAEHTRAQELQRGLLPRTLPRLPAVSAAARYLPAGRGEGVGGDWYDLIPLSADRAALVIGDVMGHGISEAATMGRLRTAVRTLADLDMAPDELLGHLNDVVSELGDDFYATCLYAVFDPVTRLCTFSLAGHPPPVVVHPDGSVHFPELAGDPPLGAADPPFETHELRLPEDCLLVLWTDGLVESAGRDFDEGLEELKQVLADAAARDPRFRPGRPEHGAPRLDDLCDLVTSALLPDRDRTTDDAALLIAHTHGTSAEDIAAFDLPYDPRAAGQARAHVRGQLAAWGLEDLVVSTELLVSELVGNAVRHARGPLGLRLLRSRSLICEVYDGSLTTPRIRRTTYTDEGGRGLQLVSALSRRWGARYLRDGKCIWTEQELERTPAEWGG</sequence>
<dbReference type="STRING" id="1943.AQJ64_10965"/>
<dbReference type="InterPro" id="IPR036890">
    <property type="entry name" value="HATPase_C_sf"/>
</dbReference>
<evidence type="ECO:0000256" key="2">
    <source>
        <dbReference type="ARBA" id="ARBA00022553"/>
    </source>
</evidence>
<dbReference type="FunFam" id="3.30.565.10:FF:000028">
    <property type="entry name" value="PAS sensor protein"/>
    <property type="match status" value="1"/>
</dbReference>
<dbReference type="Gene3D" id="3.60.40.10">
    <property type="entry name" value="PPM-type phosphatase domain"/>
    <property type="match status" value="1"/>
</dbReference>
<keyword evidence="10" id="KW-0904">Protein phosphatase</keyword>
<evidence type="ECO:0000256" key="14">
    <source>
        <dbReference type="ARBA" id="ARBA00075117"/>
    </source>
</evidence>
<dbReference type="AlphaFoldDB" id="A0A101T4X8"/>
<evidence type="ECO:0000256" key="1">
    <source>
        <dbReference type="ARBA" id="ARBA00013081"/>
    </source>
</evidence>
<comment type="caution">
    <text evidence="18">The sequence shown here is derived from an EMBL/GenBank/DDBJ whole genome shotgun (WGS) entry which is preliminary data.</text>
</comment>
<protein>
    <recommendedName>
        <fullName evidence="1">protein-serine/threonine phosphatase</fullName>
        <ecNumber evidence="1">3.1.3.16</ecNumber>
    </recommendedName>
    <alternativeName>
        <fullName evidence="15">Protein-serine/threonine phosphatase</fullName>
    </alternativeName>
    <alternativeName>
        <fullName evidence="14">Serine/threonine-protein kinase</fullName>
    </alternativeName>
</protein>
<dbReference type="SMART" id="SM00331">
    <property type="entry name" value="PP2C_SIG"/>
    <property type="match status" value="1"/>
</dbReference>
<evidence type="ECO:0000256" key="11">
    <source>
        <dbReference type="ARBA" id="ARBA00023211"/>
    </source>
</evidence>
<evidence type="ECO:0000256" key="15">
    <source>
        <dbReference type="ARBA" id="ARBA00081350"/>
    </source>
</evidence>
<evidence type="ECO:0000313" key="19">
    <source>
        <dbReference type="Proteomes" id="UP000052982"/>
    </source>
</evidence>
<dbReference type="GO" id="GO:0046872">
    <property type="term" value="F:metal ion binding"/>
    <property type="evidence" value="ECO:0007669"/>
    <property type="project" value="UniProtKB-KW"/>
</dbReference>
<organism evidence="18 19">
    <name type="scientific">Streptomyces griseoruber</name>
    <dbReference type="NCBI Taxonomy" id="1943"/>
    <lineage>
        <taxon>Bacteria</taxon>
        <taxon>Bacillati</taxon>
        <taxon>Actinomycetota</taxon>
        <taxon>Actinomycetes</taxon>
        <taxon>Kitasatosporales</taxon>
        <taxon>Streptomycetaceae</taxon>
        <taxon>Streptomyces</taxon>
    </lineage>
</organism>
<feature type="domain" description="GAF" evidence="16">
    <location>
        <begin position="152"/>
        <end position="301"/>
    </location>
</feature>
<reference evidence="18 19" key="1">
    <citation type="submission" date="2015-10" db="EMBL/GenBank/DDBJ databases">
        <title>Draft genome sequence of Streptomyces griseoruber DSM 40281, type strain for the species Streptomyces griseoruber.</title>
        <authorList>
            <person name="Ruckert C."/>
            <person name="Winkler A."/>
            <person name="Kalinowski J."/>
            <person name="Kampfer P."/>
            <person name="Glaeser S."/>
        </authorList>
    </citation>
    <scope>NUCLEOTIDE SEQUENCE [LARGE SCALE GENOMIC DNA]</scope>
    <source>
        <strain evidence="18 19">DSM 40281</strain>
    </source>
</reference>
<comment type="function">
    <text evidence="13">Primarily acts as an independent SigF regulator that is sensitive to the osmosensory signal, mediating the cross talk of PknD with the SigF regulon. Possesses both phosphatase and kinase activities. The kinase domain functions as a classic anti-sigma factor-like kinase to phosphorylate the anti-anti-sigma factor domain at the canonical regulatory site, and the phosphatase domain antagonizes this activity.</text>
</comment>
<dbReference type="Gene3D" id="3.30.450.40">
    <property type="match status" value="1"/>
</dbReference>
<accession>A0A101T4X8</accession>
<keyword evidence="11" id="KW-0464">Manganese</keyword>
<evidence type="ECO:0000256" key="12">
    <source>
        <dbReference type="ARBA" id="ARBA00047761"/>
    </source>
</evidence>
<keyword evidence="3" id="KW-0808">Transferase</keyword>
<keyword evidence="9" id="KW-0460">Magnesium</keyword>
<dbReference type="SMART" id="SM00065">
    <property type="entry name" value="GAF"/>
    <property type="match status" value="1"/>
</dbReference>
<dbReference type="SUPFAM" id="SSF55781">
    <property type="entry name" value="GAF domain-like"/>
    <property type="match status" value="2"/>
</dbReference>
<dbReference type="GO" id="GO:0016301">
    <property type="term" value="F:kinase activity"/>
    <property type="evidence" value="ECO:0007669"/>
    <property type="project" value="UniProtKB-KW"/>
</dbReference>
<dbReference type="SUPFAM" id="SSF81606">
    <property type="entry name" value="PP2C-like"/>
    <property type="match status" value="1"/>
</dbReference>
<dbReference type="InterPro" id="IPR036457">
    <property type="entry name" value="PPM-type-like_dom_sf"/>
</dbReference>
<evidence type="ECO:0000313" key="18">
    <source>
        <dbReference type="EMBL" id="KUN85761.1"/>
    </source>
</evidence>
<evidence type="ECO:0000256" key="5">
    <source>
        <dbReference type="ARBA" id="ARBA00022741"/>
    </source>
</evidence>
<keyword evidence="2" id="KW-0597">Phosphoprotein</keyword>
<keyword evidence="5" id="KW-0547">Nucleotide-binding</keyword>
<evidence type="ECO:0000256" key="13">
    <source>
        <dbReference type="ARBA" id="ARBA00056274"/>
    </source>
</evidence>
<evidence type="ECO:0000259" key="16">
    <source>
        <dbReference type="SMART" id="SM00065"/>
    </source>
</evidence>
<evidence type="ECO:0000256" key="6">
    <source>
        <dbReference type="ARBA" id="ARBA00022777"/>
    </source>
</evidence>
<feature type="domain" description="PPM-type phosphatase" evidence="17">
    <location>
        <begin position="322"/>
        <end position="548"/>
    </location>
</feature>
<dbReference type="InterPro" id="IPR052016">
    <property type="entry name" value="Bact_Sigma-Reg"/>
</dbReference>
<dbReference type="CDD" id="cd16936">
    <property type="entry name" value="HATPase_RsbW-like"/>
    <property type="match status" value="1"/>
</dbReference>
<keyword evidence="8" id="KW-0067">ATP-binding</keyword>
<evidence type="ECO:0000256" key="7">
    <source>
        <dbReference type="ARBA" id="ARBA00022801"/>
    </source>
</evidence>
<evidence type="ECO:0000256" key="3">
    <source>
        <dbReference type="ARBA" id="ARBA00022679"/>
    </source>
</evidence>